<name>A0A2S2NPR2_SCHGA</name>
<organism evidence="1">
    <name type="scientific">Schizaphis graminum</name>
    <name type="common">Green bug aphid</name>
    <dbReference type="NCBI Taxonomy" id="13262"/>
    <lineage>
        <taxon>Eukaryota</taxon>
        <taxon>Metazoa</taxon>
        <taxon>Ecdysozoa</taxon>
        <taxon>Arthropoda</taxon>
        <taxon>Hexapoda</taxon>
        <taxon>Insecta</taxon>
        <taxon>Pterygota</taxon>
        <taxon>Neoptera</taxon>
        <taxon>Paraneoptera</taxon>
        <taxon>Hemiptera</taxon>
        <taxon>Sternorrhyncha</taxon>
        <taxon>Aphidomorpha</taxon>
        <taxon>Aphidoidea</taxon>
        <taxon>Aphididae</taxon>
        <taxon>Aphidini</taxon>
        <taxon>Schizaphis</taxon>
    </lineage>
</organism>
<proteinExistence type="predicted"/>
<sequence>MFYLRAVRAKPSREGYDADRDVKLALFAHDVRSSHIRDSPTELPIADPNTTFRASINVGMLPRLRASTIDLRDAMTTDTTRLVRATTCTVTLHLAIPRRTSTFKPTPVSTRSRPVDEHVHDVPGLQIRTQWL</sequence>
<evidence type="ECO:0000313" key="1">
    <source>
        <dbReference type="EMBL" id="MBY19179.1"/>
    </source>
</evidence>
<protein>
    <submittedName>
        <fullName evidence="1">Uncharacterized protein</fullName>
    </submittedName>
</protein>
<accession>A0A2S2NPR2</accession>
<dbReference type="AlphaFoldDB" id="A0A2S2NPR2"/>
<gene>
    <name evidence="1" type="ORF">g.559</name>
</gene>
<dbReference type="EMBL" id="GGMR01006560">
    <property type="protein sequence ID" value="MBY19179.1"/>
    <property type="molecule type" value="Transcribed_RNA"/>
</dbReference>
<reference evidence="1" key="1">
    <citation type="submission" date="2018-04" db="EMBL/GenBank/DDBJ databases">
        <title>Transcriptome of Schizaphis graminum biotype I.</title>
        <authorList>
            <person name="Scully E.D."/>
            <person name="Geib S.M."/>
            <person name="Palmer N.A."/>
            <person name="Koch K."/>
            <person name="Bradshaw J."/>
            <person name="Heng-Moss T."/>
            <person name="Sarath G."/>
        </authorList>
    </citation>
    <scope>NUCLEOTIDE SEQUENCE</scope>
</reference>